<dbReference type="EMBL" id="CP047898">
    <property type="protein sequence ID" value="QHK19835.1"/>
    <property type="molecule type" value="Genomic_DNA"/>
</dbReference>
<reference evidence="1 2" key="1">
    <citation type="submission" date="2020-01" db="EMBL/GenBank/DDBJ databases">
        <title>Pseudarthrobacter psychrotolerans sp. nov., isolated from antarctic soil.</title>
        <authorList>
            <person name="Shin Y."/>
            <person name="Park W."/>
        </authorList>
    </citation>
    <scope>NUCLEOTIDE SEQUENCE [LARGE SCALE GENOMIC DNA]</scope>
    <source>
        <strain evidence="1 2">YJ56</strain>
    </source>
</reference>
<sequence>MHQTLNPKQTPIPSSIQKLLRAKRLHEELEGLYYTYLQSKPYDLVATADPSVPGYRVTTNHTPPPMEMALIFGDFVHNLRSALDHHARALVIDGGGIPNDGPGGTMFPAAETKPPKPLALKAKSGGALPSDLSLIESVQPYSSITPKQHPLSRLSLLDNIDKHRHINVIAMAGSANVAFFPADQQDIVLSEETPKYLVSSGASDDQIVRVAEPLIDGPVVARGMHVSHLVLDEPSVYPTPTNIMQVCGELHDYVAPKVFGLWFS</sequence>
<dbReference type="AlphaFoldDB" id="A0A6P1NGR9"/>
<name>A0A6P1NGR9_9MICC</name>
<evidence type="ECO:0000313" key="1">
    <source>
        <dbReference type="EMBL" id="QHK19835.1"/>
    </source>
</evidence>
<accession>A0A6P1NGR9</accession>
<organism evidence="1 2">
    <name type="scientific">Pseudarthrobacter psychrotolerans</name>
    <dbReference type="NCBI Taxonomy" id="2697569"/>
    <lineage>
        <taxon>Bacteria</taxon>
        <taxon>Bacillati</taxon>
        <taxon>Actinomycetota</taxon>
        <taxon>Actinomycetes</taxon>
        <taxon>Micrococcales</taxon>
        <taxon>Micrococcaceae</taxon>
        <taxon>Pseudarthrobacter</taxon>
    </lineage>
</organism>
<keyword evidence="2" id="KW-1185">Reference proteome</keyword>
<gene>
    <name evidence="1" type="ORF">GU243_08910</name>
</gene>
<proteinExistence type="predicted"/>
<dbReference type="Proteomes" id="UP000464186">
    <property type="component" value="Chromosome"/>
</dbReference>
<protein>
    <submittedName>
        <fullName evidence="1">Uncharacterized protein</fullName>
    </submittedName>
</protein>
<evidence type="ECO:0000313" key="2">
    <source>
        <dbReference type="Proteomes" id="UP000464186"/>
    </source>
</evidence>
<dbReference type="KEGG" id="psey:GU243_08910"/>